<accession>A0A0C2N8P6</accession>
<dbReference type="Proteomes" id="UP000031668">
    <property type="component" value="Unassembled WGS sequence"/>
</dbReference>
<comment type="caution">
    <text evidence="1">The sequence shown here is derived from an EMBL/GenBank/DDBJ whole genome shotgun (WGS) entry which is preliminary data.</text>
</comment>
<evidence type="ECO:0000313" key="1">
    <source>
        <dbReference type="EMBL" id="KII70297.1"/>
    </source>
</evidence>
<dbReference type="EMBL" id="JWZT01002099">
    <property type="protein sequence ID" value="KII70297.1"/>
    <property type="molecule type" value="Genomic_DNA"/>
</dbReference>
<sequence length="136" mass="16216">MNTDEDKWKILVKYVETLEPYERHYFDQFLILILCNDTNITLFEKLLYLFSGADIEHREQETEMRSSPSDGGKMFPSTGFRVPPPLWRRCEQDSNIYHVLRLAMKNIDLSVISIYSSLTKPPQEMRERSQEMVRDY</sequence>
<proteinExistence type="predicted"/>
<name>A0A0C2N8P6_THEKT</name>
<gene>
    <name evidence="1" type="ORF">RF11_15868</name>
</gene>
<keyword evidence="2" id="KW-1185">Reference proteome</keyword>
<organism evidence="1 2">
    <name type="scientific">Thelohanellus kitauei</name>
    <name type="common">Myxosporean</name>
    <dbReference type="NCBI Taxonomy" id="669202"/>
    <lineage>
        <taxon>Eukaryota</taxon>
        <taxon>Metazoa</taxon>
        <taxon>Cnidaria</taxon>
        <taxon>Myxozoa</taxon>
        <taxon>Myxosporea</taxon>
        <taxon>Bivalvulida</taxon>
        <taxon>Platysporina</taxon>
        <taxon>Myxobolidae</taxon>
        <taxon>Thelohanellus</taxon>
    </lineage>
</organism>
<reference evidence="1 2" key="1">
    <citation type="journal article" date="2014" name="Genome Biol. Evol.">
        <title>The genome of the myxosporean Thelohanellus kitauei shows adaptations to nutrient acquisition within its fish host.</title>
        <authorList>
            <person name="Yang Y."/>
            <person name="Xiong J."/>
            <person name="Zhou Z."/>
            <person name="Huo F."/>
            <person name="Miao W."/>
            <person name="Ran C."/>
            <person name="Liu Y."/>
            <person name="Zhang J."/>
            <person name="Feng J."/>
            <person name="Wang M."/>
            <person name="Wang M."/>
            <person name="Wang L."/>
            <person name="Yao B."/>
        </authorList>
    </citation>
    <scope>NUCLEOTIDE SEQUENCE [LARGE SCALE GENOMIC DNA]</scope>
    <source>
        <strain evidence="1">Wuqing</strain>
    </source>
</reference>
<evidence type="ECO:0000313" key="2">
    <source>
        <dbReference type="Proteomes" id="UP000031668"/>
    </source>
</evidence>
<dbReference type="AlphaFoldDB" id="A0A0C2N8P6"/>
<protein>
    <submittedName>
        <fullName evidence="1">Uncharacterized protein</fullName>
    </submittedName>
</protein>